<organism evidence="1 2">
    <name type="scientific">Vibrio quintilis</name>
    <dbReference type="NCBI Taxonomy" id="1117707"/>
    <lineage>
        <taxon>Bacteria</taxon>
        <taxon>Pseudomonadati</taxon>
        <taxon>Pseudomonadota</taxon>
        <taxon>Gammaproteobacteria</taxon>
        <taxon>Vibrionales</taxon>
        <taxon>Vibrionaceae</taxon>
        <taxon>Vibrio</taxon>
    </lineage>
</organism>
<protein>
    <submittedName>
        <fullName evidence="1">Uncharacterized protein</fullName>
    </submittedName>
</protein>
<keyword evidence="2" id="KW-1185">Reference proteome</keyword>
<accession>A0A1M7YVB1</accession>
<proteinExistence type="predicted"/>
<name>A0A1M7YVB1_9VIBR</name>
<gene>
    <name evidence="1" type="ORF">VQ7734_02314</name>
</gene>
<reference evidence="2" key="1">
    <citation type="submission" date="2016-12" db="EMBL/GenBank/DDBJ databases">
        <authorList>
            <person name="Rodrigo-Torres L."/>
            <person name="Arahal R.D."/>
            <person name="Lucena T."/>
        </authorList>
    </citation>
    <scope>NUCLEOTIDE SEQUENCE [LARGE SCALE GENOMIC DNA]</scope>
</reference>
<evidence type="ECO:0000313" key="1">
    <source>
        <dbReference type="EMBL" id="SHO56545.1"/>
    </source>
</evidence>
<dbReference type="Proteomes" id="UP000184600">
    <property type="component" value="Unassembled WGS sequence"/>
</dbReference>
<dbReference type="EMBL" id="FRFG01000026">
    <property type="protein sequence ID" value="SHO56545.1"/>
    <property type="molecule type" value="Genomic_DNA"/>
</dbReference>
<dbReference type="STRING" id="1117707.VQ7734_02314"/>
<dbReference type="AlphaFoldDB" id="A0A1M7YVB1"/>
<evidence type="ECO:0000313" key="2">
    <source>
        <dbReference type="Proteomes" id="UP000184600"/>
    </source>
</evidence>
<sequence length="77" mass="8398">MGGQNLREACWQPDGDSGFKTAFIRDRVFFCIPAPDINLSITAGNSAAKRSRLSMTADCITSSDSYHHAWEEGMGTV</sequence>